<evidence type="ECO:0000256" key="3">
    <source>
        <dbReference type="PROSITE-ProRule" id="PRU00023"/>
    </source>
</evidence>
<dbReference type="InterPro" id="IPR002110">
    <property type="entry name" value="Ankyrin_rpt"/>
</dbReference>
<keyword evidence="2 3" id="KW-0040">ANK repeat</keyword>
<dbReference type="SUPFAM" id="SSF48403">
    <property type="entry name" value="Ankyrin repeat"/>
    <property type="match status" value="1"/>
</dbReference>
<evidence type="ECO:0000256" key="1">
    <source>
        <dbReference type="ARBA" id="ARBA00022737"/>
    </source>
</evidence>
<proteinExistence type="predicted"/>
<feature type="region of interest" description="Disordered" evidence="4">
    <location>
        <begin position="1"/>
        <end position="34"/>
    </location>
</feature>
<sequence length="464" mass="55160">MECLYEEDTRERKRRRRRYNDDDDDDEDNNNKKTKNNTFINDFTRWNDCYVKSREMNKIINRRFWKSNIYKEELSLLHLAVENENVEIVKEEKTALHIAAEKGNFEIVQLLCQHNQIDINEKTIDCYPSEDDTRERITPIHFAIDNEDSQIVALLVSNPKININLKTTFERWWNGGKEEYKEITPLCFAVEKGNLQIYRITLSNTNVYVNAKLIDFYTTVNLSYMHKRKDSPLNIAIKNNQNDIAELSLEKKSIDVNSLSIKEYRFYKYERKKQMISPLLLAIVNGNQKIANILLSAKKIDLDFGLLNIGGGSNLRGEQGIGYYNPRIRKDKERPIRNESIKRLAYLNYRKDNHNDDGTYSARKHIMNIQRYRKMNEEEDINDDLDYDYRIFVKMSPSEASAKLHYVTLSKLLENALENYEKRKTEEDNSSYDDPQQYDPPRQYVRPRRYRGFGNMDDYENFID</sequence>
<comment type="caution">
    <text evidence="5">The sequence shown here is derived from an EMBL/GenBank/DDBJ whole genome shotgun (WGS) entry which is preliminary data.</text>
</comment>
<dbReference type="InterPro" id="IPR036770">
    <property type="entry name" value="Ankyrin_rpt-contain_sf"/>
</dbReference>
<feature type="compositionally biased region" description="Low complexity" evidence="4">
    <location>
        <begin position="432"/>
        <end position="444"/>
    </location>
</feature>
<evidence type="ECO:0000256" key="4">
    <source>
        <dbReference type="SAM" id="MobiDB-lite"/>
    </source>
</evidence>
<dbReference type="PANTHER" id="PTHR24198:SF165">
    <property type="entry name" value="ANKYRIN REPEAT-CONTAINING PROTEIN-RELATED"/>
    <property type="match status" value="1"/>
</dbReference>
<dbReference type="SMART" id="SM00248">
    <property type="entry name" value="ANK"/>
    <property type="match status" value="5"/>
</dbReference>
<keyword evidence="1" id="KW-0677">Repeat</keyword>
<dbReference type="Proteomes" id="UP001470230">
    <property type="component" value="Unassembled WGS sequence"/>
</dbReference>
<reference evidence="5 6" key="1">
    <citation type="submission" date="2024-04" db="EMBL/GenBank/DDBJ databases">
        <title>Tritrichomonas musculus Genome.</title>
        <authorList>
            <person name="Alves-Ferreira E."/>
            <person name="Grigg M."/>
            <person name="Lorenzi H."/>
            <person name="Galac M."/>
        </authorList>
    </citation>
    <scope>NUCLEOTIDE SEQUENCE [LARGE SCALE GENOMIC DNA]</scope>
    <source>
        <strain evidence="5 6">EAF2021</strain>
    </source>
</reference>
<evidence type="ECO:0008006" key="7">
    <source>
        <dbReference type="Google" id="ProtNLM"/>
    </source>
</evidence>
<evidence type="ECO:0000313" key="5">
    <source>
        <dbReference type="EMBL" id="KAK8839812.1"/>
    </source>
</evidence>
<feature type="repeat" description="ANK" evidence="3">
    <location>
        <begin position="91"/>
        <end position="111"/>
    </location>
</feature>
<accession>A0ABR2H0U5</accession>
<feature type="region of interest" description="Disordered" evidence="4">
    <location>
        <begin position="422"/>
        <end position="450"/>
    </location>
</feature>
<name>A0ABR2H0U5_9EUKA</name>
<dbReference type="PANTHER" id="PTHR24198">
    <property type="entry name" value="ANKYRIN REPEAT AND PROTEIN KINASE DOMAIN-CONTAINING PROTEIN"/>
    <property type="match status" value="1"/>
</dbReference>
<evidence type="ECO:0000256" key="2">
    <source>
        <dbReference type="ARBA" id="ARBA00023043"/>
    </source>
</evidence>
<protein>
    <recommendedName>
        <fullName evidence="7">Ankyrin</fullName>
    </recommendedName>
</protein>
<organism evidence="5 6">
    <name type="scientific">Tritrichomonas musculus</name>
    <dbReference type="NCBI Taxonomy" id="1915356"/>
    <lineage>
        <taxon>Eukaryota</taxon>
        <taxon>Metamonada</taxon>
        <taxon>Parabasalia</taxon>
        <taxon>Tritrichomonadida</taxon>
        <taxon>Tritrichomonadidae</taxon>
        <taxon>Tritrichomonas</taxon>
    </lineage>
</organism>
<evidence type="ECO:0000313" key="6">
    <source>
        <dbReference type="Proteomes" id="UP001470230"/>
    </source>
</evidence>
<dbReference type="PROSITE" id="PS50297">
    <property type="entry name" value="ANK_REP_REGION"/>
    <property type="match status" value="1"/>
</dbReference>
<gene>
    <name evidence="5" type="ORF">M9Y10_031520</name>
</gene>
<dbReference type="PROSITE" id="PS50088">
    <property type="entry name" value="ANK_REPEAT"/>
    <property type="match status" value="1"/>
</dbReference>
<dbReference type="Gene3D" id="1.25.40.20">
    <property type="entry name" value="Ankyrin repeat-containing domain"/>
    <property type="match status" value="2"/>
</dbReference>
<dbReference type="EMBL" id="JAPFFF010000050">
    <property type="protein sequence ID" value="KAK8839812.1"/>
    <property type="molecule type" value="Genomic_DNA"/>
</dbReference>
<keyword evidence="6" id="KW-1185">Reference proteome</keyword>
<dbReference type="Pfam" id="PF12796">
    <property type="entry name" value="Ank_2"/>
    <property type="match status" value="1"/>
</dbReference>